<keyword evidence="2" id="KW-0479">Metal-binding</keyword>
<dbReference type="SMART" id="SM00066">
    <property type="entry name" value="GAL4"/>
    <property type="match status" value="1"/>
</dbReference>
<feature type="domain" description="Zn(2)-C6 fungal-type" evidence="9">
    <location>
        <begin position="1"/>
        <end position="27"/>
    </location>
</feature>
<name>A0AAD6HEF2_9EURO</name>
<evidence type="ECO:0000256" key="2">
    <source>
        <dbReference type="ARBA" id="ARBA00022723"/>
    </source>
</evidence>
<evidence type="ECO:0000256" key="1">
    <source>
        <dbReference type="ARBA" id="ARBA00004123"/>
    </source>
</evidence>
<sequence length="742" mass="83439">MCRQRKVKCDKHEPCSRCTASFLDCTYSEPARKKRKTAISERIKFLEGKIKAMEAPNQTATPPSSRPSPSVIKQNSSNQSSPNQETFQNAPATSRLPVAGSPYASVYHSVNKGDIEFQGFSADRTFVQGIKQQLGYWGDDLMQQMHTRLPIISVSGLFDTSSRAPVEVKLPPKPIAIKLVEAALDGQMVFSIIHRPSFDSLLNLIYSLNESDYSINERRFLPLLYAVLANGCLFADKNVMDQLDATDLSGTQYYEKSRQLQNIAECKDLVSLQAVLFKIMFLLVSSRVYTCYTYISTALSLVMRMGLHRSFTNPQDFIARETAKRVFWALWVVANDTSIICGLPMLLNSDLIDQESPVEVNDIYIEQEKIGELLGNEFCPVGAANTYRRLQVILQDVTNHIYSENRVVDGQQVGIMSHAISVEALKGLENSLKCWALGLTDSLKLGNHFDNRQILTTQFTLSIMYAHAQLYLYRPFLQHFMKFEESTDSPAHMNLPWLATLCTQACENIVMLCEDMYRRGLLRSGNWPASRALLSSTHTLFYVILTANGTRPWRSISRCLAVGRKVSDRLAERNVPAHRWNVIMTVMIATLPSSARHIQERMNDLETKLPDIEFFETEGKEPDDSYTETMGKQALNLLNSNSSTADKLRWLPPHLLDAHGLDSLQTAGSLSPSWRMMSYSKLAMHGQMQKPYDIAALDPAEEYLFDQSNELGMGLDPMGMPFGGGDGGFGNIDDFLGLQNWL</sequence>
<dbReference type="GO" id="GO:0008270">
    <property type="term" value="F:zinc ion binding"/>
    <property type="evidence" value="ECO:0007669"/>
    <property type="project" value="InterPro"/>
</dbReference>
<evidence type="ECO:0000256" key="4">
    <source>
        <dbReference type="ARBA" id="ARBA00023015"/>
    </source>
</evidence>
<dbReference type="InterPro" id="IPR007219">
    <property type="entry name" value="XnlR_reg_dom"/>
</dbReference>
<dbReference type="CDD" id="cd00067">
    <property type="entry name" value="GAL4"/>
    <property type="match status" value="1"/>
</dbReference>
<dbReference type="CDD" id="cd12148">
    <property type="entry name" value="fungal_TF_MHR"/>
    <property type="match status" value="1"/>
</dbReference>
<organism evidence="10 11">
    <name type="scientific">Penicillium malachiteum</name>
    <dbReference type="NCBI Taxonomy" id="1324776"/>
    <lineage>
        <taxon>Eukaryota</taxon>
        <taxon>Fungi</taxon>
        <taxon>Dikarya</taxon>
        <taxon>Ascomycota</taxon>
        <taxon>Pezizomycotina</taxon>
        <taxon>Eurotiomycetes</taxon>
        <taxon>Eurotiomycetidae</taxon>
        <taxon>Eurotiales</taxon>
        <taxon>Aspergillaceae</taxon>
        <taxon>Penicillium</taxon>
    </lineage>
</organism>
<keyword evidence="4" id="KW-0805">Transcription regulation</keyword>
<dbReference type="InterPro" id="IPR036864">
    <property type="entry name" value="Zn2-C6_fun-type_DNA-bd_sf"/>
</dbReference>
<protein>
    <recommendedName>
        <fullName evidence="9">Zn(2)-C6 fungal-type domain-containing protein</fullName>
    </recommendedName>
</protein>
<evidence type="ECO:0000256" key="3">
    <source>
        <dbReference type="ARBA" id="ARBA00022833"/>
    </source>
</evidence>
<dbReference type="AlphaFoldDB" id="A0AAD6HEF2"/>
<dbReference type="InterPro" id="IPR001138">
    <property type="entry name" value="Zn2Cys6_DnaBD"/>
</dbReference>
<evidence type="ECO:0000256" key="7">
    <source>
        <dbReference type="ARBA" id="ARBA00023242"/>
    </source>
</evidence>
<keyword evidence="5" id="KW-0238">DNA-binding</keyword>
<dbReference type="Proteomes" id="UP001215712">
    <property type="component" value="Unassembled WGS sequence"/>
</dbReference>
<dbReference type="GO" id="GO:0045944">
    <property type="term" value="P:positive regulation of transcription by RNA polymerase II"/>
    <property type="evidence" value="ECO:0007669"/>
    <property type="project" value="TreeGrafter"/>
</dbReference>
<proteinExistence type="predicted"/>
<dbReference type="EMBL" id="JAQJAN010000018">
    <property type="protein sequence ID" value="KAJ5709750.1"/>
    <property type="molecule type" value="Genomic_DNA"/>
</dbReference>
<feature type="region of interest" description="Disordered" evidence="8">
    <location>
        <begin position="49"/>
        <end position="91"/>
    </location>
</feature>
<comment type="subcellular location">
    <subcellularLocation>
        <location evidence="1">Nucleus</location>
    </subcellularLocation>
</comment>
<dbReference type="GO" id="GO:0043565">
    <property type="term" value="F:sequence-specific DNA binding"/>
    <property type="evidence" value="ECO:0007669"/>
    <property type="project" value="TreeGrafter"/>
</dbReference>
<dbReference type="GO" id="GO:0000981">
    <property type="term" value="F:DNA-binding transcription factor activity, RNA polymerase II-specific"/>
    <property type="evidence" value="ECO:0007669"/>
    <property type="project" value="InterPro"/>
</dbReference>
<evidence type="ECO:0000256" key="6">
    <source>
        <dbReference type="ARBA" id="ARBA00023163"/>
    </source>
</evidence>
<evidence type="ECO:0000313" key="11">
    <source>
        <dbReference type="Proteomes" id="UP001215712"/>
    </source>
</evidence>
<dbReference type="SUPFAM" id="SSF57701">
    <property type="entry name" value="Zn2/Cys6 DNA-binding domain"/>
    <property type="match status" value="1"/>
</dbReference>
<comment type="caution">
    <text evidence="10">The sequence shown here is derived from an EMBL/GenBank/DDBJ whole genome shotgun (WGS) entry which is preliminary data.</text>
</comment>
<dbReference type="PROSITE" id="PS50048">
    <property type="entry name" value="ZN2_CY6_FUNGAL_2"/>
    <property type="match status" value="1"/>
</dbReference>
<accession>A0AAD6HEF2</accession>
<gene>
    <name evidence="10" type="ORF">N7493_010041</name>
</gene>
<dbReference type="Gene3D" id="4.10.240.10">
    <property type="entry name" value="Zn(2)-C6 fungal-type DNA-binding domain"/>
    <property type="match status" value="1"/>
</dbReference>
<evidence type="ECO:0000256" key="5">
    <source>
        <dbReference type="ARBA" id="ARBA00023125"/>
    </source>
</evidence>
<keyword evidence="7" id="KW-0539">Nucleus</keyword>
<dbReference type="GO" id="GO:0005634">
    <property type="term" value="C:nucleus"/>
    <property type="evidence" value="ECO:0007669"/>
    <property type="project" value="UniProtKB-SubCell"/>
</dbReference>
<keyword evidence="11" id="KW-1185">Reference proteome</keyword>
<reference evidence="10" key="1">
    <citation type="journal article" date="2023" name="IMA Fungus">
        <title>Comparative genomic study of the Penicillium genus elucidates a diverse pangenome and 15 lateral gene transfer events.</title>
        <authorList>
            <person name="Petersen C."/>
            <person name="Sorensen T."/>
            <person name="Nielsen M.R."/>
            <person name="Sondergaard T.E."/>
            <person name="Sorensen J.L."/>
            <person name="Fitzpatrick D.A."/>
            <person name="Frisvad J.C."/>
            <person name="Nielsen K.L."/>
        </authorList>
    </citation>
    <scope>NUCLEOTIDE SEQUENCE</scope>
    <source>
        <strain evidence="10">IBT 17514</strain>
    </source>
</reference>
<dbReference type="InterPro" id="IPR051711">
    <property type="entry name" value="Stress_Response_Reg"/>
</dbReference>
<dbReference type="PANTHER" id="PTHR47540:SF1">
    <property type="entry name" value="ACTIVATOR OF STRESS GENES 1-RELATED"/>
    <property type="match status" value="1"/>
</dbReference>
<dbReference type="SMART" id="SM00906">
    <property type="entry name" value="Fungal_trans"/>
    <property type="match status" value="1"/>
</dbReference>
<reference evidence="10" key="2">
    <citation type="submission" date="2023-01" db="EMBL/GenBank/DDBJ databases">
        <authorList>
            <person name="Petersen C."/>
        </authorList>
    </citation>
    <scope>NUCLEOTIDE SEQUENCE</scope>
    <source>
        <strain evidence="10">IBT 17514</strain>
    </source>
</reference>
<keyword evidence="6" id="KW-0804">Transcription</keyword>
<dbReference type="PANTHER" id="PTHR47540">
    <property type="entry name" value="THIAMINE REPRESSIBLE GENES REGULATORY PROTEIN THI5"/>
    <property type="match status" value="1"/>
</dbReference>
<keyword evidence="3" id="KW-0862">Zinc</keyword>
<evidence type="ECO:0000259" key="9">
    <source>
        <dbReference type="PROSITE" id="PS50048"/>
    </source>
</evidence>
<dbReference type="Pfam" id="PF04082">
    <property type="entry name" value="Fungal_trans"/>
    <property type="match status" value="1"/>
</dbReference>
<feature type="compositionally biased region" description="Low complexity" evidence="8">
    <location>
        <begin position="67"/>
        <end position="84"/>
    </location>
</feature>
<evidence type="ECO:0000313" key="10">
    <source>
        <dbReference type="EMBL" id="KAJ5709750.1"/>
    </source>
</evidence>
<evidence type="ECO:0000256" key="8">
    <source>
        <dbReference type="SAM" id="MobiDB-lite"/>
    </source>
</evidence>
<dbReference type="Pfam" id="PF00172">
    <property type="entry name" value="Zn_clus"/>
    <property type="match status" value="1"/>
</dbReference>
<dbReference type="GO" id="GO:0006351">
    <property type="term" value="P:DNA-templated transcription"/>
    <property type="evidence" value="ECO:0007669"/>
    <property type="project" value="InterPro"/>
</dbReference>